<evidence type="ECO:0000313" key="3">
    <source>
        <dbReference type="Proteomes" id="UP000191040"/>
    </source>
</evidence>
<sequence length="388" mass="40424">MPILKRKHRALPEGPGVVGPARLCRHGADLSSVRSGDVVVVDVTDLGADTAQVLVEKGVAAVLNVSSSSTGRYPNLGPQVLAGAGIPLVDRVGESVWQTLRSGDVVRVDGGAVHLGDTAVATGIEMTESRVRDQLDEASSGLSSQLDSIVTNAADTLRRDRAMLLEGAGIPAVSTDIKGRPVVVVTDGPDAASDLKSIRSFVRDNDPVLVGVAGGAELLIAAGLRPHLLVGRGDEFSGRMIERSGEVVIVSPSGRLDRPEQFEAHGRQPVIFTATGTPDNLAVLLADQNEAAVIVLVGGPTRLVDLVDGDTADAAGTFIARLRAGSRVVDAQAVRWFARQRLSWVTPLLLLVAGIVAVVAAVATTPLGHEWLAPVADRVTSWTEGLLP</sequence>
<reference evidence="3" key="1">
    <citation type="submission" date="2017-02" db="EMBL/GenBank/DDBJ databases">
        <authorList>
            <person name="Varghese N."/>
            <person name="Submissions S."/>
        </authorList>
    </citation>
    <scope>NUCLEOTIDE SEQUENCE [LARGE SCALE GENOMIC DNA]</scope>
    <source>
        <strain evidence="3">9H-4</strain>
    </source>
</reference>
<dbReference type="RefSeq" id="WP_153302990.1">
    <property type="nucleotide sequence ID" value="NZ_LT796768.1"/>
</dbReference>
<keyword evidence="1" id="KW-1133">Transmembrane helix</keyword>
<dbReference type="OrthoDB" id="5169996at2"/>
<organism evidence="2 3">
    <name type="scientific">Aeromicrobium choanae</name>
    <dbReference type="NCBI Taxonomy" id="1736691"/>
    <lineage>
        <taxon>Bacteria</taxon>
        <taxon>Bacillati</taxon>
        <taxon>Actinomycetota</taxon>
        <taxon>Actinomycetes</taxon>
        <taxon>Propionibacteriales</taxon>
        <taxon>Nocardioidaceae</taxon>
        <taxon>Aeromicrobium</taxon>
    </lineage>
</organism>
<dbReference type="Proteomes" id="UP000191040">
    <property type="component" value="Chromosome I"/>
</dbReference>
<dbReference type="NCBIfam" id="NF040608">
    <property type="entry name" value="division_SteA"/>
    <property type="match status" value="1"/>
</dbReference>
<keyword evidence="1" id="KW-0472">Membrane</keyword>
<accession>A0A1T4Z3R4</accession>
<protein>
    <submittedName>
        <fullName evidence="2">Uncharacterized membrane-anchored protein</fullName>
    </submittedName>
</protein>
<evidence type="ECO:0000313" key="2">
    <source>
        <dbReference type="EMBL" id="SKB08596.1"/>
    </source>
</evidence>
<dbReference type="EMBL" id="LT796768">
    <property type="protein sequence ID" value="SKB08596.1"/>
    <property type="molecule type" value="Genomic_DNA"/>
</dbReference>
<dbReference type="AlphaFoldDB" id="A0A1T4Z3R4"/>
<keyword evidence="3" id="KW-1185">Reference proteome</keyword>
<name>A0A1T4Z3R4_9ACTN</name>
<evidence type="ECO:0000256" key="1">
    <source>
        <dbReference type="SAM" id="Phobius"/>
    </source>
</evidence>
<proteinExistence type="predicted"/>
<dbReference type="InterPro" id="IPR047795">
    <property type="entry name" value="Put_SteA-like"/>
</dbReference>
<gene>
    <name evidence="2" type="ORF">SAMN06295964_2247</name>
</gene>
<dbReference type="STRING" id="1736691.SAMN06295964_2247"/>
<feature type="transmembrane region" description="Helical" evidence="1">
    <location>
        <begin position="342"/>
        <end position="363"/>
    </location>
</feature>
<keyword evidence="1" id="KW-0812">Transmembrane</keyword>